<name>C7RL10_ACCRE</name>
<protein>
    <submittedName>
        <fullName evidence="1">Uncharacterized protein</fullName>
    </submittedName>
</protein>
<dbReference type="OrthoDB" id="9180864at2"/>
<reference evidence="1" key="2">
    <citation type="submission" date="2009-09" db="EMBL/GenBank/DDBJ databases">
        <title>Complete sequence of chromosome of Candidatus Accumulibacter phosphatis clade IIA str. UW-1.</title>
        <authorList>
            <consortium name="US DOE Joint Genome Institute"/>
            <person name="Martin H.G."/>
            <person name="Ivanova N."/>
            <person name="Kunin V."/>
            <person name="Warnecke F."/>
            <person name="Barry K."/>
            <person name="He S."/>
            <person name="Salamov A."/>
            <person name="Szeto E."/>
            <person name="Dalin E."/>
            <person name="Pangilinan J.L."/>
            <person name="Lapidus A."/>
            <person name="Lowry S."/>
            <person name="Kyrpides N.C."/>
            <person name="McMahon K.D."/>
            <person name="Hugenholtz P."/>
        </authorList>
    </citation>
    <scope>NUCLEOTIDE SEQUENCE [LARGE SCALE GENOMIC DNA]</scope>
    <source>
        <strain evidence="1">UW-1</strain>
    </source>
</reference>
<reference evidence="1" key="1">
    <citation type="submission" date="2009-08" db="EMBL/GenBank/DDBJ databases">
        <authorList>
            <consortium name="US DOE Joint Genome Institute"/>
            <person name="Lucas S."/>
            <person name="Copeland A."/>
            <person name="Lapidus A."/>
            <person name="Glavina del Rio T."/>
            <person name="Dalin E."/>
            <person name="Tice H."/>
            <person name="Bruce D."/>
            <person name="Barry K."/>
            <person name="Pitluck S."/>
            <person name="Lowry S."/>
            <person name="Larimer F."/>
            <person name="Land M."/>
            <person name="Hauser L."/>
            <person name="Kyrpides N."/>
            <person name="Ivanova N."/>
            <person name="McMahon K.D."/>
            <person name="Hugenholtz P."/>
        </authorList>
    </citation>
    <scope>NUCLEOTIDE SEQUENCE</scope>
    <source>
        <strain evidence="1">UW-1</strain>
    </source>
</reference>
<dbReference type="KEGG" id="app:CAP2UW1_0481"/>
<gene>
    <name evidence="1" type="ordered locus">CAP2UW1_0481</name>
</gene>
<dbReference type="EMBL" id="CP001715">
    <property type="protein sequence ID" value="ACV33832.1"/>
    <property type="molecule type" value="Genomic_DNA"/>
</dbReference>
<dbReference type="AlphaFoldDB" id="C7RL10"/>
<organism evidence="1">
    <name type="scientific">Accumulibacter regalis</name>
    <dbReference type="NCBI Taxonomy" id="522306"/>
    <lineage>
        <taxon>Bacteria</taxon>
        <taxon>Pseudomonadati</taxon>
        <taxon>Pseudomonadota</taxon>
        <taxon>Betaproteobacteria</taxon>
        <taxon>Candidatus Accumulibacter</taxon>
    </lineage>
</organism>
<accession>C7RL10</accession>
<sequence length="257" mass="26944">MLLALENAIANLLQRELPSLFTGAGAASATFSIDTWDFDRLSADPVAGQPGPEDAVDELAFDPAAAAGPYALTRPPYPGPKRVYLRATSGELVALASAEVLWNPANPAAFSIQPLATRDLTGFDHLHIMYGVVAAATRLKTLHKLTLQIAGADAGSSEKAFALALAVLVLNRDALLRDGGFAWTAGGYQAEGAVKTLKFSAGAVPAPTSRTLLLEAEVDLRLERLLAEDEGKPIVRILSPGRTPGSKPVDIDPAIQA</sequence>
<dbReference type="HOGENOM" id="CLU_1080198_0_0_4"/>
<evidence type="ECO:0000313" key="1">
    <source>
        <dbReference type="EMBL" id="ACV33832.1"/>
    </source>
</evidence>
<dbReference type="STRING" id="522306.CAP2UW1_0481"/>
<proteinExistence type="predicted"/>